<evidence type="ECO:0000259" key="1">
    <source>
        <dbReference type="Pfam" id="PF07811"/>
    </source>
</evidence>
<dbReference type="InterPro" id="IPR012495">
    <property type="entry name" value="TadE-like_dom"/>
</dbReference>
<organism evidence="2 3">
    <name type="scientific">Bordetella ansorpii</name>
    <dbReference type="NCBI Taxonomy" id="288768"/>
    <lineage>
        <taxon>Bacteria</taxon>
        <taxon>Pseudomonadati</taxon>
        <taxon>Pseudomonadota</taxon>
        <taxon>Betaproteobacteria</taxon>
        <taxon>Burkholderiales</taxon>
        <taxon>Alcaligenaceae</taxon>
        <taxon>Bordetella</taxon>
    </lineage>
</organism>
<gene>
    <name evidence="2" type="primary">tadG2</name>
    <name evidence="2" type="ORF">SAMEA1982600_05110</name>
</gene>
<dbReference type="AlphaFoldDB" id="A0A157RKU1"/>
<evidence type="ECO:0000313" key="2">
    <source>
        <dbReference type="EMBL" id="SAI58524.1"/>
    </source>
</evidence>
<accession>A0A157RKU1</accession>
<dbReference type="Pfam" id="PF07811">
    <property type="entry name" value="TadE"/>
    <property type="match status" value="1"/>
</dbReference>
<name>A0A157RKU1_9BORD</name>
<reference evidence="2 3" key="1">
    <citation type="submission" date="2016-03" db="EMBL/GenBank/DDBJ databases">
        <authorList>
            <consortium name="Pathogen Informatics"/>
        </authorList>
    </citation>
    <scope>NUCLEOTIDE SEQUENCE [LARGE SCALE GENOMIC DNA]</scope>
    <source>
        <strain evidence="2 3">NCTC13364</strain>
    </source>
</reference>
<protein>
    <submittedName>
        <fullName evidence="2">Flp pilus assembly protein</fullName>
    </submittedName>
</protein>
<evidence type="ECO:0000313" key="3">
    <source>
        <dbReference type="Proteomes" id="UP000077037"/>
    </source>
</evidence>
<dbReference type="Proteomes" id="UP000077037">
    <property type="component" value="Unassembled WGS sequence"/>
</dbReference>
<dbReference type="EMBL" id="FKBS01000029">
    <property type="protein sequence ID" value="SAI58524.1"/>
    <property type="molecule type" value="Genomic_DNA"/>
</dbReference>
<feature type="domain" description="TadE-like" evidence="1">
    <location>
        <begin position="1"/>
        <end position="35"/>
    </location>
</feature>
<proteinExistence type="predicted"/>
<sequence>MVFMVFFLVVYGLLTYGFVFAAQQQLNYAAEEGARSALHWQGGRQLPLRAGLAASHAGTQADWVGRMGGSPAVVTVCGPAGLLSGSGACSGVPLEADQLEVMVRYAYGAFPLVPLLPGMGVLVPDSLSSRASVRIGGQADQPAAS</sequence>